<evidence type="ECO:0000256" key="5">
    <source>
        <dbReference type="SAM" id="Coils"/>
    </source>
</evidence>
<feature type="domain" description="AprE-like beta-barrel" evidence="7">
    <location>
        <begin position="277"/>
        <end position="369"/>
    </location>
</feature>
<sequence>MKDQQLQKSGNQQLLPPKTSIILGLFALCFLTFFAWAWHFRIDEVSTGTGKIVPSSKEQVIQSLDGGILMNIKVKEGDIVAPGQTLAQLDLTRAESIVAEGTSRLQAAQATAARLGAEVSGLPLKFPRSVIKNADLVYQETALYKSRRTNLEESIAGYKEALFLVEQELKITEPLVAKGAVSKVQILRLKRDQNNLQNKLNDTRNQYLVQARESLAKANAEIEMQRSAVRGKFDSVARSTFNSPVHGIVKDLEITTIGGVIPPNGKLMTIVPLDKNLVVETRVAPRDIAFIHPEQEALVKITAYDYSIYGGLKGRVITVSPDTIQDEVRRDVYYYRVYIRTDSNYLVNKTGDKFPIVPGMIASVDIHTGSKTIADYLLTPLNRIREALRER</sequence>
<comment type="subcellular location">
    <subcellularLocation>
        <location evidence="1">Membrane</location>
        <topology evidence="1">Single-pass membrane protein</topology>
    </subcellularLocation>
</comment>
<dbReference type="Gene3D" id="2.40.50.100">
    <property type="match status" value="1"/>
</dbReference>
<evidence type="ECO:0000256" key="1">
    <source>
        <dbReference type="ARBA" id="ARBA00004167"/>
    </source>
</evidence>
<proteinExistence type="predicted"/>
<dbReference type="InterPro" id="IPR058982">
    <property type="entry name" value="Beta-barrel_AprE"/>
</dbReference>
<dbReference type="PANTHER" id="PTHR30386:SF26">
    <property type="entry name" value="TRANSPORT PROTEIN COMB"/>
    <property type="match status" value="1"/>
</dbReference>
<protein>
    <submittedName>
        <fullName evidence="8">Type I secretion system membrane fusion protein PrsE</fullName>
    </submittedName>
</protein>
<evidence type="ECO:0000256" key="4">
    <source>
        <dbReference type="ARBA" id="ARBA00023136"/>
    </source>
</evidence>
<evidence type="ECO:0000256" key="6">
    <source>
        <dbReference type="SAM" id="Phobius"/>
    </source>
</evidence>
<dbReference type="PANTHER" id="PTHR30386">
    <property type="entry name" value="MEMBRANE FUSION SUBUNIT OF EMRAB-TOLC MULTIDRUG EFFLUX PUMP"/>
    <property type="match status" value="1"/>
</dbReference>
<dbReference type="STRING" id="1034943.BN59_00288"/>
<dbReference type="Proteomes" id="UP000044071">
    <property type="component" value="Unassembled WGS sequence"/>
</dbReference>
<dbReference type="RefSeq" id="WP_043872642.1">
    <property type="nucleotide sequence ID" value="NZ_CCVW01000001.1"/>
</dbReference>
<evidence type="ECO:0000259" key="7">
    <source>
        <dbReference type="Pfam" id="PF26002"/>
    </source>
</evidence>
<keyword evidence="9" id="KW-1185">Reference proteome</keyword>
<evidence type="ECO:0000313" key="8">
    <source>
        <dbReference type="EMBL" id="CDZ76024.1"/>
    </source>
</evidence>
<keyword evidence="3 6" id="KW-1133">Transmembrane helix</keyword>
<keyword evidence="2 6" id="KW-0812">Transmembrane</keyword>
<dbReference type="OrthoDB" id="9775513at2"/>
<feature type="coiled-coil region" evidence="5">
    <location>
        <begin position="186"/>
        <end position="228"/>
    </location>
</feature>
<gene>
    <name evidence="8" type="primary">prsE_1</name>
    <name evidence="8" type="ORF">BN59_00288</name>
</gene>
<dbReference type="Pfam" id="PF26002">
    <property type="entry name" value="Beta-barrel_AprE"/>
    <property type="match status" value="1"/>
</dbReference>
<evidence type="ECO:0000256" key="3">
    <source>
        <dbReference type="ARBA" id="ARBA00022989"/>
    </source>
</evidence>
<dbReference type="PRINTS" id="PR01490">
    <property type="entry name" value="RTXTOXIND"/>
</dbReference>
<dbReference type="AlphaFoldDB" id="A0A078KW93"/>
<accession>A0A078KW93</accession>
<keyword evidence="5" id="KW-0175">Coiled coil</keyword>
<feature type="transmembrane region" description="Helical" evidence="6">
    <location>
        <begin position="21"/>
        <end position="39"/>
    </location>
</feature>
<dbReference type="InterPro" id="IPR050739">
    <property type="entry name" value="MFP"/>
</dbReference>
<evidence type="ECO:0000256" key="2">
    <source>
        <dbReference type="ARBA" id="ARBA00022692"/>
    </source>
</evidence>
<keyword evidence="4 6" id="KW-0472">Membrane</keyword>
<dbReference type="Gene3D" id="2.40.30.170">
    <property type="match status" value="1"/>
</dbReference>
<evidence type="ECO:0000313" key="9">
    <source>
        <dbReference type="Proteomes" id="UP000044071"/>
    </source>
</evidence>
<name>A0A078KW93_9GAMM</name>
<organism evidence="8 9">
    <name type="scientific">Legionella massiliensis</name>
    <dbReference type="NCBI Taxonomy" id="1034943"/>
    <lineage>
        <taxon>Bacteria</taxon>
        <taxon>Pseudomonadati</taxon>
        <taxon>Pseudomonadota</taxon>
        <taxon>Gammaproteobacteria</taxon>
        <taxon>Legionellales</taxon>
        <taxon>Legionellaceae</taxon>
        <taxon>Legionella</taxon>
    </lineage>
</organism>
<reference evidence="8 9" key="1">
    <citation type="submission" date="2014-06" db="EMBL/GenBank/DDBJ databases">
        <authorList>
            <person name="Urmite Genomes Urmite Genomes"/>
        </authorList>
    </citation>
    <scope>NUCLEOTIDE SEQUENCE [LARGE SCALE GENOMIC DNA]</scope>
</reference>
<dbReference type="GO" id="GO:0016020">
    <property type="term" value="C:membrane"/>
    <property type="evidence" value="ECO:0007669"/>
    <property type="project" value="UniProtKB-SubCell"/>
</dbReference>
<dbReference type="eggNOG" id="COG0845">
    <property type="taxonomic scope" value="Bacteria"/>
</dbReference>
<dbReference type="EMBL" id="CCSB01000001">
    <property type="protein sequence ID" value="CDZ76024.1"/>
    <property type="molecule type" value="Genomic_DNA"/>
</dbReference>